<dbReference type="Proteomes" id="UP000774958">
    <property type="component" value="Unassembled WGS sequence"/>
</dbReference>
<gene>
    <name evidence="1" type="ORF">LA374_16240</name>
</gene>
<reference evidence="1 2" key="1">
    <citation type="submission" date="2021-09" db="EMBL/GenBank/DDBJ databases">
        <title>Aeromonas schubertii isolated from Asian sea bass.</title>
        <authorList>
            <person name="Pinpimai K."/>
        </authorList>
    </citation>
    <scope>NUCLEOTIDE SEQUENCE [LARGE SCALE GENOMIC DNA]</scope>
    <source>
        <strain evidence="1 2">CHULA2021a</strain>
    </source>
</reference>
<evidence type="ECO:0000313" key="2">
    <source>
        <dbReference type="Proteomes" id="UP000774958"/>
    </source>
</evidence>
<dbReference type="EMBL" id="JAIRBT010000025">
    <property type="protein sequence ID" value="MBZ6067743.1"/>
    <property type="molecule type" value="Genomic_DNA"/>
</dbReference>
<comment type="caution">
    <text evidence="1">The sequence shown here is derived from an EMBL/GenBank/DDBJ whole genome shotgun (WGS) entry which is preliminary data.</text>
</comment>
<evidence type="ECO:0000313" key="1">
    <source>
        <dbReference type="EMBL" id="MBZ6067743.1"/>
    </source>
</evidence>
<dbReference type="RefSeq" id="WP_224163421.1">
    <property type="nucleotide sequence ID" value="NZ_JAIRBT010000025.1"/>
</dbReference>
<sequence>MSHGETLLFSKWTREPEPSGVRSALTDHFLVVSCHRNGIGVLERVTLQNVNDLSEMEVESHELQGSGRWHRGWD</sequence>
<organism evidence="1 2">
    <name type="scientific">Aeromonas schubertii</name>
    <dbReference type="NCBI Taxonomy" id="652"/>
    <lineage>
        <taxon>Bacteria</taxon>
        <taxon>Pseudomonadati</taxon>
        <taxon>Pseudomonadota</taxon>
        <taxon>Gammaproteobacteria</taxon>
        <taxon>Aeromonadales</taxon>
        <taxon>Aeromonadaceae</taxon>
        <taxon>Aeromonas</taxon>
    </lineage>
</organism>
<accession>A0ABS7VFI5</accession>
<name>A0ABS7VFI5_9GAMM</name>
<protein>
    <submittedName>
        <fullName evidence="1">TIGR02450 family Trp-rich protein</fullName>
    </submittedName>
</protein>
<dbReference type="InterPro" id="IPR012663">
    <property type="entry name" value="CHP02450_Tryp"/>
</dbReference>
<dbReference type="Pfam" id="PF09493">
    <property type="entry name" value="DUF2389"/>
    <property type="match status" value="1"/>
</dbReference>
<keyword evidence="2" id="KW-1185">Reference proteome</keyword>
<proteinExistence type="predicted"/>